<dbReference type="Gene3D" id="4.10.60.10">
    <property type="entry name" value="Zinc finger, CCHC-type"/>
    <property type="match status" value="1"/>
</dbReference>
<reference evidence="3" key="2">
    <citation type="submission" date="2023-03" db="EMBL/GenBank/DDBJ databases">
        <authorList>
            <person name="Inwood S.N."/>
            <person name="Skelly J.G."/>
            <person name="Guhlin J."/>
            <person name="Harrop T.W.R."/>
            <person name="Goldson S.G."/>
            <person name="Dearden P.K."/>
        </authorList>
    </citation>
    <scope>NUCLEOTIDE SEQUENCE</scope>
    <source>
        <strain evidence="3">Irish</strain>
        <tissue evidence="3">Whole body</tissue>
    </source>
</reference>
<sequence>MIYEGLQPRYIMQIDIESIRTYSDLLNQIRKYEAKLRVASRNARPPIADRNVVSTGYDRRYRSRVNEREILMVTDELEALGINNPGDEKEMANVQQLAITYPEVDRRNYTGTLICYNCNKPGHLFRNCTKPRQNRFDNNRNPPKKRSIAINTDITNGKIASITENNVEKKKDKMWSGGMMTVADGNSVPLDGCVALKMMLRGNECILPVRVTRSLAHPAVLGMDFISAMGVEINGQKGIWRCTNGPSQRLGCTECRNNDQDV</sequence>
<keyword evidence="1" id="KW-0479">Metal-binding</keyword>
<evidence type="ECO:0000313" key="3">
    <source>
        <dbReference type="EMBL" id="KAK0167683.1"/>
    </source>
</evidence>
<dbReference type="GO" id="GO:0008270">
    <property type="term" value="F:zinc ion binding"/>
    <property type="evidence" value="ECO:0007669"/>
    <property type="project" value="UniProtKB-KW"/>
</dbReference>
<gene>
    <name evidence="3" type="ORF">PV328_012425</name>
</gene>
<dbReference type="SUPFAM" id="SSF57756">
    <property type="entry name" value="Retrovirus zinc finger-like domains"/>
    <property type="match status" value="1"/>
</dbReference>
<dbReference type="SMART" id="SM00343">
    <property type="entry name" value="ZnF_C2HC"/>
    <property type="match status" value="1"/>
</dbReference>
<proteinExistence type="predicted"/>
<evidence type="ECO:0000313" key="4">
    <source>
        <dbReference type="Proteomes" id="UP001168990"/>
    </source>
</evidence>
<dbReference type="Proteomes" id="UP001168990">
    <property type="component" value="Unassembled WGS sequence"/>
</dbReference>
<accession>A0AA39FDX1</accession>
<evidence type="ECO:0000259" key="2">
    <source>
        <dbReference type="PROSITE" id="PS50158"/>
    </source>
</evidence>
<keyword evidence="1" id="KW-0863">Zinc-finger</keyword>
<dbReference type="Pfam" id="PF00098">
    <property type="entry name" value="zf-CCHC"/>
    <property type="match status" value="1"/>
</dbReference>
<dbReference type="EMBL" id="JAQQBS010001277">
    <property type="protein sequence ID" value="KAK0167683.1"/>
    <property type="molecule type" value="Genomic_DNA"/>
</dbReference>
<keyword evidence="4" id="KW-1185">Reference proteome</keyword>
<organism evidence="3 4">
    <name type="scientific">Microctonus aethiopoides</name>
    <dbReference type="NCBI Taxonomy" id="144406"/>
    <lineage>
        <taxon>Eukaryota</taxon>
        <taxon>Metazoa</taxon>
        <taxon>Ecdysozoa</taxon>
        <taxon>Arthropoda</taxon>
        <taxon>Hexapoda</taxon>
        <taxon>Insecta</taxon>
        <taxon>Pterygota</taxon>
        <taxon>Neoptera</taxon>
        <taxon>Endopterygota</taxon>
        <taxon>Hymenoptera</taxon>
        <taxon>Apocrita</taxon>
        <taxon>Ichneumonoidea</taxon>
        <taxon>Braconidae</taxon>
        <taxon>Euphorinae</taxon>
        <taxon>Microctonus</taxon>
    </lineage>
</organism>
<dbReference type="GO" id="GO:0003676">
    <property type="term" value="F:nucleic acid binding"/>
    <property type="evidence" value="ECO:0007669"/>
    <property type="project" value="InterPro"/>
</dbReference>
<dbReference type="PROSITE" id="PS50158">
    <property type="entry name" value="ZF_CCHC"/>
    <property type="match status" value="1"/>
</dbReference>
<evidence type="ECO:0000256" key="1">
    <source>
        <dbReference type="PROSITE-ProRule" id="PRU00047"/>
    </source>
</evidence>
<keyword evidence="1" id="KW-0862">Zinc</keyword>
<name>A0AA39FDX1_9HYME</name>
<feature type="domain" description="CCHC-type" evidence="2">
    <location>
        <begin position="115"/>
        <end position="130"/>
    </location>
</feature>
<protein>
    <recommendedName>
        <fullName evidence="2">CCHC-type domain-containing protein</fullName>
    </recommendedName>
</protein>
<reference evidence="3" key="1">
    <citation type="journal article" date="2023" name="bioRxiv">
        <title>Scaffold-level genome assemblies of two parasitoid biocontrol wasps reveal the parthenogenesis mechanism and an associated novel virus.</title>
        <authorList>
            <person name="Inwood S."/>
            <person name="Skelly J."/>
            <person name="Guhlin J."/>
            <person name="Harrop T."/>
            <person name="Goldson S."/>
            <person name="Dearden P."/>
        </authorList>
    </citation>
    <scope>NUCLEOTIDE SEQUENCE</scope>
    <source>
        <strain evidence="3">Irish</strain>
        <tissue evidence="3">Whole body</tissue>
    </source>
</reference>
<comment type="caution">
    <text evidence="3">The sequence shown here is derived from an EMBL/GenBank/DDBJ whole genome shotgun (WGS) entry which is preliminary data.</text>
</comment>
<dbReference type="InterPro" id="IPR001878">
    <property type="entry name" value="Znf_CCHC"/>
</dbReference>
<dbReference type="InterPro" id="IPR036875">
    <property type="entry name" value="Znf_CCHC_sf"/>
</dbReference>
<feature type="non-terminal residue" evidence="3">
    <location>
        <position position="262"/>
    </location>
</feature>
<dbReference type="AlphaFoldDB" id="A0AA39FDX1"/>